<dbReference type="InterPro" id="IPR006941">
    <property type="entry name" value="RNase_CAF1"/>
</dbReference>
<accession>A0AAV8XQW6</accession>
<dbReference type="Gene3D" id="3.30.420.10">
    <property type="entry name" value="Ribonuclease H-like superfamily/Ribonuclease H"/>
    <property type="match status" value="1"/>
</dbReference>
<dbReference type="GO" id="GO:0003723">
    <property type="term" value="F:RNA binding"/>
    <property type="evidence" value="ECO:0007669"/>
    <property type="project" value="TreeGrafter"/>
</dbReference>
<organism evidence="2 3">
    <name type="scientific">Aromia moschata</name>
    <dbReference type="NCBI Taxonomy" id="1265417"/>
    <lineage>
        <taxon>Eukaryota</taxon>
        <taxon>Metazoa</taxon>
        <taxon>Ecdysozoa</taxon>
        <taxon>Arthropoda</taxon>
        <taxon>Hexapoda</taxon>
        <taxon>Insecta</taxon>
        <taxon>Pterygota</taxon>
        <taxon>Neoptera</taxon>
        <taxon>Endopterygota</taxon>
        <taxon>Coleoptera</taxon>
        <taxon>Polyphaga</taxon>
        <taxon>Cucujiformia</taxon>
        <taxon>Chrysomeloidea</taxon>
        <taxon>Cerambycidae</taxon>
        <taxon>Cerambycinae</taxon>
        <taxon>Callichromatini</taxon>
        <taxon>Aromia</taxon>
    </lineage>
</organism>
<sequence>MTAITIDNFEEKLPEIKISLQNAKFIGLDLEFSSLYPLKNHSPRDQERELRKRLRNNEVVEKESSCFIQLEEFWKNEGDKFKSWYYKAKDGDHLVIPKLYDSHKYNFEFMYFIHKNFRCRFKNLWTTVENGQFVCEKVTEDKYRTLENDNSLEEQLITNLLGFTNVFRILTSLRKPIIGHNLLQDVLLMIDSLETSLPTSYISFKKLALNLFPVIFDTKVITYSMRKLIPEDKRWTDSSLELLFNFFKNGTGRHLVLNSPAIEIIGNSNYGVFHEAGWDSFCAGYIFIRLAYLNIYHKYPKSKRFVSSELIAGMSEWKNHVNVIRGLVSSIVSNCKDIFKKICSIR</sequence>
<dbReference type="GO" id="GO:0000289">
    <property type="term" value="P:nuclear-transcribed mRNA poly(A) tail shortening"/>
    <property type="evidence" value="ECO:0007669"/>
    <property type="project" value="TreeGrafter"/>
</dbReference>
<evidence type="ECO:0000313" key="2">
    <source>
        <dbReference type="EMBL" id="KAJ8940847.1"/>
    </source>
</evidence>
<dbReference type="InterPro" id="IPR012337">
    <property type="entry name" value="RNaseH-like_sf"/>
</dbReference>
<dbReference type="GO" id="GO:0005634">
    <property type="term" value="C:nucleus"/>
    <property type="evidence" value="ECO:0007669"/>
    <property type="project" value="TreeGrafter"/>
</dbReference>
<keyword evidence="3" id="KW-1185">Reference proteome</keyword>
<gene>
    <name evidence="2" type="ORF">NQ318_005293</name>
</gene>
<evidence type="ECO:0000256" key="1">
    <source>
        <dbReference type="ARBA" id="ARBA00008372"/>
    </source>
</evidence>
<dbReference type="GO" id="GO:0000175">
    <property type="term" value="F:3'-5'-RNA exonuclease activity"/>
    <property type="evidence" value="ECO:0007669"/>
    <property type="project" value="TreeGrafter"/>
</dbReference>
<dbReference type="InterPro" id="IPR036397">
    <property type="entry name" value="RNaseH_sf"/>
</dbReference>
<reference evidence="2" key="1">
    <citation type="journal article" date="2023" name="Insect Mol. Biol.">
        <title>Genome sequencing provides insights into the evolution of gene families encoding plant cell wall-degrading enzymes in longhorned beetles.</title>
        <authorList>
            <person name="Shin N.R."/>
            <person name="Okamura Y."/>
            <person name="Kirsch R."/>
            <person name="Pauchet Y."/>
        </authorList>
    </citation>
    <scope>NUCLEOTIDE SEQUENCE</scope>
    <source>
        <strain evidence="2">AMC_N1</strain>
    </source>
</reference>
<dbReference type="Proteomes" id="UP001162162">
    <property type="component" value="Unassembled WGS sequence"/>
</dbReference>
<dbReference type="EMBL" id="JAPWTK010000407">
    <property type="protein sequence ID" value="KAJ8940847.1"/>
    <property type="molecule type" value="Genomic_DNA"/>
</dbReference>
<dbReference type="PANTHER" id="PTHR15092">
    <property type="entry name" value="POLY A -SPECIFIC RIBONUCLEASE/TARGET OF EGR1, MEMBER 1"/>
    <property type="match status" value="1"/>
</dbReference>
<comment type="caution">
    <text evidence="2">The sequence shown here is derived from an EMBL/GenBank/DDBJ whole genome shotgun (WGS) entry which is preliminary data.</text>
</comment>
<dbReference type="PANTHER" id="PTHR15092:SF44">
    <property type="entry name" value="POLY(A)-SPECIFIC RIBONUCLEASE PARN"/>
    <property type="match status" value="1"/>
</dbReference>
<dbReference type="GO" id="GO:1990431">
    <property type="term" value="P:priRNA 3'-end processing"/>
    <property type="evidence" value="ECO:0007669"/>
    <property type="project" value="TreeGrafter"/>
</dbReference>
<dbReference type="GO" id="GO:1990432">
    <property type="term" value="P:siRNA 3'-end processing"/>
    <property type="evidence" value="ECO:0007669"/>
    <property type="project" value="TreeGrafter"/>
</dbReference>
<protein>
    <submittedName>
        <fullName evidence="2">Uncharacterized protein</fullName>
    </submittedName>
</protein>
<comment type="similarity">
    <text evidence="1">Belongs to the CAF1 family.</text>
</comment>
<dbReference type="InterPro" id="IPR051181">
    <property type="entry name" value="CAF1_poly(A)_ribonucleases"/>
</dbReference>
<evidence type="ECO:0000313" key="3">
    <source>
        <dbReference type="Proteomes" id="UP001162162"/>
    </source>
</evidence>
<name>A0AAV8XQW6_9CUCU</name>
<proteinExistence type="inferred from homology"/>
<dbReference type="Pfam" id="PF04857">
    <property type="entry name" value="CAF1"/>
    <property type="match status" value="1"/>
</dbReference>
<dbReference type="SUPFAM" id="SSF53098">
    <property type="entry name" value="Ribonuclease H-like"/>
    <property type="match status" value="1"/>
</dbReference>
<dbReference type="AlphaFoldDB" id="A0AAV8XQW6"/>